<proteinExistence type="predicted"/>
<reference evidence="1" key="1">
    <citation type="journal article" date="2021" name="New Phytol.">
        <title>Evolutionary innovations through gain and loss of genes in the ectomycorrhizal Boletales.</title>
        <authorList>
            <person name="Wu G."/>
            <person name="Miyauchi S."/>
            <person name="Morin E."/>
            <person name="Kuo A."/>
            <person name="Drula E."/>
            <person name="Varga T."/>
            <person name="Kohler A."/>
            <person name="Feng B."/>
            <person name="Cao Y."/>
            <person name="Lipzen A."/>
            <person name="Daum C."/>
            <person name="Hundley H."/>
            <person name="Pangilinan J."/>
            <person name="Johnson J."/>
            <person name="Barry K."/>
            <person name="LaButti K."/>
            <person name="Ng V."/>
            <person name="Ahrendt S."/>
            <person name="Min B."/>
            <person name="Choi I.G."/>
            <person name="Park H."/>
            <person name="Plett J.M."/>
            <person name="Magnuson J."/>
            <person name="Spatafora J.W."/>
            <person name="Nagy L.G."/>
            <person name="Henrissat B."/>
            <person name="Grigoriev I.V."/>
            <person name="Yang Z.L."/>
            <person name="Xu J."/>
            <person name="Martin F.M."/>
        </authorList>
    </citation>
    <scope>NUCLEOTIDE SEQUENCE</scope>
    <source>
        <strain evidence="1">KUC20120723A-06</strain>
    </source>
</reference>
<protein>
    <submittedName>
        <fullName evidence="1">Uncharacterized protein</fullName>
    </submittedName>
</protein>
<sequence length="326" mass="34387">MHHSHRQGWAVAVGLLAGVALSQESGTSCDAKVPYGWMVNNYGQDPCMVANALVEMTPAPCGNTNIMFNRLSTGVGYVGTTKLPIEDANTCICNTVLYSLACACSLCQNASLISWSEWSSNCPGDQIVNQNYPATIPTGTSIPPWAYMAVDGSWNSVEAQINASTQANISTSLTSDQPGQPTTPPSGQSTSSDKPGQSVPSKSVQLTSSLSASSTSTSRKSASHTGEVVGGVVGSVAFVSALAFVGFLFLRRSQKGAVKNAPESNDLLATQPPTLVPPLQIRRPRPYDPDNPDTFPDRLEPTYSMQHDGNLLVSNTDVGYTGIPEI</sequence>
<dbReference type="Proteomes" id="UP000790709">
    <property type="component" value="Unassembled WGS sequence"/>
</dbReference>
<name>A0ACB8BGR3_9AGAM</name>
<gene>
    <name evidence="1" type="ORF">BV22DRAFT_1129580</name>
</gene>
<comment type="caution">
    <text evidence="1">The sequence shown here is derived from an EMBL/GenBank/DDBJ whole genome shotgun (WGS) entry which is preliminary data.</text>
</comment>
<keyword evidence="2" id="KW-1185">Reference proteome</keyword>
<dbReference type="EMBL" id="MU266417">
    <property type="protein sequence ID" value="KAH7924759.1"/>
    <property type="molecule type" value="Genomic_DNA"/>
</dbReference>
<accession>A0ACB8BGR3</accession>
<evidence type="ECO:0000313" key="1">
    <source>
        <dbReference type="EMBL" id="KAH7924759.1"/>
    </source>
</evidence>
<organism evidence="1 2">
    <name type="scientific">Leucogyrophana mollusca</name>
    <dbReference type="NCBI Taxonomy" id="85980"/>
    <lineage>
        <taxon>Eukaryota</taxon>
        <taxon>Fungi</taxon>
        <taxon>Dikarya</taxon>
        <taxon>Basidiomycota</taxon>
        <taxon>Agaricomycotina</taxon>
        <taxon>Agaricomycetes</taxon>
        <taxon>Agaricomycetidae</taxon>
        <taxon>Boletales</taxon>
        <taxon>Boletales incertae sedis</taxon>
        <taxon>Leucogyrophana</taxon>
    </lineage>
</organism>
<evidence type="ECO:0000313" key="2">
    <source>
        <dbReference type="Proteomes" id="UP000790709"/>
    </source>
</evidence>